<name>A0A9Q0N316_9DIPT</name>
<dbReference type="InterPro" id="IPR001314">
    <property type="entry name" value="Peptidase_S1A"/>
</dbReference>
<feature type="domain" description="Peptidase S1" evidence="3">
    <location>
        <begin position="629"/>
        <end position="884"/>
    </location>
</feature>
<dbReference type="CDD" id="cd00190">
    <property type="entry name" value="Tryp_SPc"/>
    <property type="match status" value="1"/>
</dbReference>
<dbReference type="OrthoDB" id="5979691at2759"/>
<comment type="caution">
    <text evidence="4">The sequence shown here is derived from an EMBL/GenBank/DDBJ whole genome shotgun (WGS) entry which is preliminary data.</text>
</comment>
<dbReference type="InterPro" id="IPR033116">
    <property type="entry name" value="TRYPSIN_SER"/>
</dbReference>
<dbReference type="InterPro" id="IPR009003">
    <property type="entry name" value="Peptidase_S1_PA"/>
</dbReference>
<evidence type="ECO:0000259" key="3">
    <source>
        <dbReference type="PROSITE" id="PS50240"/>
    </source>
</evidence>
<comment type="similarity">
    <text evidence="2">Belongs to the peptidase S1 family. CLIP subfamily.</text>
</comment>
<dbReference type="FunFam" id="2.40.10.10:FF:000002">
    <property type="entry name" value="Transmembrane protease serine"/>
    <property type="match status" value="1"/>
</dbReference>
<dbReference type="PROSITE" id="PS00135">
    <property type="entry name" value="TRYPSIN_SER"/>
    <property type="match status" value="1"/>
</dbReference>
<dbReference type="SUPFAM" id="SSF50494">
    <property type="entry name" value="Trypsin-like serine proteases"/>
    <property type="match status" value="1"/>
</dbReference>
<dbReference type="Gene3D" id="2.40.10.10">
    <property type="entry name" value="Trypsin-like serine proteases"/>
    <property type="match status" value="1"/>
</dbReference>
<sequence length="898" mass="102141">YMDLIATLLKFTRSLRDGDWDMYLSSLNGMLPLMARYYHFKYLQSLTTYIYEMNHLPAAVLDSFRKGEFVVKRSKNKRSKSKFNQVDPDHAQECLVRTCKDAGGLLGLMNKDKSMQKWILSFHWKTEIAIKTYSMYEFQSSALAISKGNVKKNQIDENAITQMLTEFNVLSSQSKSNRLQNVATKDLATKSIENSLLNAMELGMNQVTQFVKERFIPCESGKPLKSLLGAKKNMPLTMGDINKKVPIKPTLKNAVKSGINVLQRLVATFESGRSIDLMNILSRELQSVPLSIAEVSGELRSGDDSSFIDMLSKNVQSCSAINFDREYSHLIIDAKKIIQSLTKLLMNSYKKINIIFNQYNTKSIERKNSSYSVRRVIENERVPFPKNWKHFWNNNENKSDLVQFLSKNIGTKTFESADVVVSAGFDDRIEVFSCGNDIDVECLRSNHKITVTRIVLHSVHSSAKTIVVSTNDANTYMLLIRHYGKFQCDQLWLETDSRKNKQIYPIHEIVSQLPHELKANLLAYHSILGSSATVYLAGITKTGSWKLYAKYYGLLTGFRTDSYTNAKQTAEQFVVKLCKVEQGADTADVARYILFRKTTFYSKNFEKLPPTTDSLDLHLKRAFYQNSIWEAATSHTTPPNLVPEEYGWKDNGSECYEPVLMTLPPITEGCLKMISCGCNVYFCPTSHTLRNINDWTIQLGITRRHSHSYYGENMKVRKVIPHPQYNSEVIHDNDIALFQLESRVAFHEHLLPVCLPPDGMKELKPGTSCTVIGWGKKELKKGSAAYEPTVNEVQVPVLHRDLCNEWLVQLNVTEGMICAGYQEGGKDACQGDSGGPLLCRDPNDRERWFVGGIVSWGVKCAHPKLPGVYANVPKYISWIHQQMQKYSNVNIYDNDNKY</sequence>
<dbReference type="PANTHER" id="PTHR24253:SF176">
    <property type="entry name" value="CORIN, ISOFORM B"/>
    <property type="match status" value="1"/>
</dbReference>
<accession>A0A9Q0N316</accession>
<proteinExistence type="inferred from homology"/>
<evidence type="ECO:0000256" key="1">
    <source>
        <dbReference type="ARBA" id="ARBA00023157"/>
    </source>
</evidence>
<protein>
    <submittedName>
        <fullName evidence="4">Enteropeptidase</fullName>
    </submittedName>
</protein>
<gene>
    <name evidence="4" type="primary">Tmprss15</name>
    <name evidence="4" type="ORF">Bhyg_07636</name>
</gene>
<dbReference type="GO" id="GO:0004252">
    <property type="term" value="F:serine-type endopeptidase activity"/>
    <property type="evidence" value="ECO:0007669"/>
    <property type="project" value="InterPro"/>
</dbReference>
<evidence type="ECO:0000313" key="4">
    <source>
        <dbReference type="EMBL" id="KAJ6642683.1"/>
    </source>
</evidence>
<dbReference type="AlphaFoldDB" id="A0A9Q0N316"/>
<dbReference type="SMART" id="SM00020">
    <property type="entry name" value="Tryp_SPc"/>
    <property type="match status" value="1"/>
</dbReference>
<keyword evidence="5" id="KW-1185">Reference proteome</keyword>
<dbReference type="PRINTS" id="PR00722">
    <property type="entry name" value="CHYMOTRYPSIN"/>
</dbReference>
<reference evidence="4" key="1">
    <citation type="submission" date="2022-07" db="EMBL/GenBank/DDBJ databases">
        <authorList>
            <person name="Trinca V."/>
            <person name="Uliana J.V.C."/>
            <person name="Torres T.T."/>
            <person name="Ward R.J."/>
            <person name="Monesi N."/>
        </authorList>
    </citation>
    <scope>NUCLEOTIDE SEQUENCE</scope>
    <source>
        <strain evidence="4">HSMRA1968</strain>
        <tissue evidence="4">Whole embryos</tissue>
    </source>
</reference>
<dbReference type="PANTHER" id="PTHR24253">
    <property type="entry name" value="TRANSMEMBRANE PROTEASE SERINE"/>
    <property type="match status" value="1"/>
</dbReference>
<dbReference type="InterPro" id="IPR001254">
    <property type="entry name" value="Trypsin_dom"/>
</dbReference>
<dbReference type="GO" id="GO:0006508">
    <property type="term" value="P:proteolysis"/>
    <property type="evidence" value="ECO:0007669"/>
    <property type="project" value="InterPro"/>
</dbReference>
<dbReference type="InterPro" id="IPR043504">
    <property type="entry name" value="Peptidase_S1_PA_chymotrypsin"/>
</dbReference>
<organism evidence="4 5">
    <name type="scientific">Pseudolycoriella hygida</name>
    <dbReference type="NCBI Taxonomy" id="35572"/>
    <lineage>
        <taxon>Eukaryota</taxon>
        <taxon>Metazoa</taxon>
        <taxon>Ecdysozoa</taxon>
        <taxon>Arthropoda</taxon>
        <taxon>Hexapoda</taxon>
        <taxon>Insecta</taxon>
        <taxon>Pterygota</taxon>
        <taxon>Neoptera</taxon>
        <taxon>Endopterygota</taxon>
        <taxon>Diptera</taxon>
        <taxon>Nematocera</taxon>
        <taxon>Sciaroidea</taxon>
        <taxon>Sciaridae</taxon>
        <taxon>Pseudolycoriella</taxon>
    </lineage>
</organism>
<evidence type="ECO:0000313" key="5">
    <source>
        <dbReference type="Proteomes" id="UP001151699"/>
    </source>
</evidence>
<dbReference type="PROSITE" id="PS50240">
    <property type="entry name" value="TRYPSIN_DOM"/>
    <property type="match status" value="1"/>
</dbReference>
<feature type="non-terminal residue" evidence="4">
    <location>
        <position position="898"/>
    </location>
</feature>
<keyword evidence="1" id="KW-1015">Disulfide bond</keyword>
<dbReference type="EMBL" id="WJQU01000002">
    <property type="protein sequence ID" value="KAJ6642683.1"/>
    <property type="molecule type" value="Genomic_DNA"/>
</dbReference>
<dbReference type="Pfam" id="PF00089">
    <property type="entry name" value="Trypsin"/>
    <property type="match status" value="1"/>
</dbReference>
<dbReference type="Proteomes" id="UP001151699">
    <property type="component" value="Chromosome B"/>
</dbReference>
<evidence type="ECO:0000256" key="2">
    <source>
        <dbReference type="ARBA" id="ARBA00024195"/>
    </source>
</evidence>